<dbReference type="AlphaFoldDB" id="A0A8X7YUR7"/>
<evidence type="ECO:0000256" key="2">
    <source>
        <dbReference type="ARBA" id="ARBA00023043"/>
    </source>
</evidence>
<keyword evidence="4" id="KW-0812">Transmembrane</keyword>
<dbReference type="Pfam" id="PF12796">
    <property type="entry name" value="Ank_2"/>
    <property type="match status" value="2"/>
</dbReference>
<dbReference type="EMBL" id="JAAWWB010000019">
    <property type="protein sequence ID" value="KAG6759893.1"/>
    <property type="molecule type" value="Genomic_DNA"/>
</dbReference>
<sequence>MEMDTDPPSQIKDKDLFKAAETGDSSTFKSLPPELLSKALSLQNDDGRSVLHVAASSGHPEVVKILSDIDQSSSAVVNGKDEEGWAPLHSAASIGNVEIVEILLSKGADVNLKNDGGRAALHYAASKGWLEIAQLLISHGAKINIKDKACNFMHLFFNLVGCTPLHRAASTGNSELCELLIEEGAEVDAVDKAGQTPLMSAVICSNKEALIILPDYTSAMPDSCGFLRFNYLLLVILAAGYLTVALLLIRHGADVDVEDKEGYTVLGRASEDFRPILIDAAKAMLEG</sequence>
<keyword evidence="4" id="KW-0472">Membrane</keyword>
<keyword evidence="2 3" id="KW-0040">ANK repeat</keyword>
<dbReference type="OrthoDB" id="20872at2759"/>
<dbReference type="InterPro" id="IPR002110">
    <property type="entry name" value="Ankyrin_rpt"/>
</dbReference>
<protein>
    <recommendedName>
        <fullName evidence="7">Ankyrin repeat family protein</fullName>
    </recommendedName>
</protein>
<dbReference type="GO" id="GO:0005634">
    <property type="term" value="C:nucleus"/>
    <property type="evidence" value="ECO:0007669"/>
    <property type="project" value="TreeGrafter"/>
</dbReference>
<gene>
    <name evidence="5" type="ORF">POTOM_036389</name>
</gene>
<keyword evidence="1" id="KW-0677">Repeat</keyword>
<evidence type="ECO:0000313" key="6">
    <source>
        <dbReference type="Proteomes" id="UP000886885"/>
    </source>
</evidence>
<dbReference type="PROSITE" id="PS50088">
    <property type="entry name" value="ANK_REPEAT"/>
    <property type="match status" value="4"/>
</dbReference>
<feature type="repeat" description="ANK" evidence="3">
    <location>
        <begin position="46"/>
        <end position="66"/>
    </location>
</feature>
<evidence type="ECO:0000256" key="4">
    <source>
        <dbReference type="SAM" id="Phobius"/>
    </source>
</evidence>
<proteinExistence type="predicted"/>
<dbReference type="PANTHER" id="PTHR24193">
    <property type="entry name" value="ANKYRIN REPEAT PROTEIN"/>
    <property type="match status" value="1"/>
</dbReference>
<feature type="repeat" description="ANK" evidence="3">
    <location>
        <begin position="83"/>
        <end position="115"/>
    </location>
</feature>
<feature type="transmembrane region" description="Helical" evidence="4">
    <location>
        <begin position="229"/>
        <end position="249"/>
    </location>
</feature>
<dbReference type="Proteomes" id="UP000886885">
    <property type="component" value="Chromosome 10A"/>
</dbReference>
<feature type="repeat" description="ANK" evidence="3">
    <location>
        <begin position="160"/>
        <end position="192"/>
    </location>
</feature>
<evidence type="ECO:0000313" key="5">
    <source>
        <dbReference type="EMBL" id="KAG6759893.1"/>
    </source>
</evidence>
<keyword evidence="4" id="KW-1133">Transmembrane helix</keyword>
<accession>A0A8X7YUR7</accession>
<evidence type="ECO:0008006" key="7">
    <source>
        <dbReference type="Google" id="ProtNLM"/>
    </source>
</evidence>
<name>A0A8X7YUR7_POPTO</name>
<feature type="repeat" description="ANK" evidence="3">
    <location>
        <begin position="116"/>
        <end position="148"/>
    </location>
</feature>
<dbReference type="Pfam" id="PF00023">
    <property type="entry name" value="Ank"/>
    <property type="match status" value="1"/>
</dbReference>
<dbReference type="PANTHER" id="PTHR24193:SF121">
    <property type="entry name" value="ADA2A-CONTAINING COMPLEX COMPONENT 3, ISOFORM D"/>
    <property type="match status" value="1"/>
</dbReference>
<reference evidence="5" key="1">
    <citation type="journal article" date="2020" name="bioRxiv">
        <title>Hybrid origin of Populus tomentosa Carr. identified through genome sequencing and phylogenomic analysis.</title>
        <authorList>
            <person name="An X."/>
            <person name="Gao K."/>
            <person name="Chen Z."/>
            <person name="Li J."/>
            <person name="Yang X."/>
            <person name="Yang X."/>
            <person name="Zhou J."/>
            <person name="Guo T."/>
            <person name="Zhao T."/>
            <person name="Huang S."/>
            <person name="Miao D."/>
            <person name="Khan W.U."/>
            <person name="Rao P."/>
            <person name="Ye M."/>
            <person name="Lei B."/>
            <person name="Liao W."/>
            <person name="Wang J."/>
            <person name="Ji L."/>
            <person name="Li Y."/>
            <person name="Guo B."/>
            <person name="Mustafa N.S."/>
            <person name="Li S."/>
            <person name="Yun Q."/>
            <person name="Keller S.R."/>
            <person name="Mao J."/>
            <person name="Zhang R."/>
            <person name="Strauss S.H."/>
        </authorList>
    </citation>
    <scope>NUCLEOTIDE SEQUENCE</scope>
    <source>
        <strain evidence="5">GM15</strain>
        <tissue evidence="5">Leaf</tissue>
    </source>
</reference>
<evidence type="ECO:0000256" key="3">
    <source>
        <dbReference type="PROSITE-ProRule" id="PRU00023"/>
    </source>
</evidence>
<comment type="caution">
    <text evidence="5">The sequence shown here is derived from an EMBL/GenBank/DDBJ whole genome shotgun (WGS) entry which is preliminary data.</text>
</comment>
<evidence type="ECO:0000256" key="1">
    <source>
        <dbReference type="ARBA" id="ARBA00022737"/>
    </source>
</evidence>
<dbReference type="InterPro" id="IPR050663">
    <property type="entry name" value="Ankyrin-SOCS_Box"/>
</dbReference>
<dbReference type="PROSITE" id="PS50297">
    <property type="entry name" value="ANK_REP_REGION"/>
    <property type="match status" value="4"/>
</dbReference>
<dbReference type="GO" id="GO:0000976">
    <property type="term" value="F:transcription cis-regulatory region binding"/>
    <property type="evidence" value="ECO:0007669"/>
    <property type="project" value="TreeGrafter"/>
</dbReference>
<keyword evidence="6" id="KW-1185">Reference proteome</keyword>
<dbReference type="GO" id="GO:0045944">
    <property type="term" value="P:positive regulation of transcription by RNA polymerase II"/>
    <property type="evidence" value="ECO:0007669"/>
    <property type="project" value="TreeGrafter"/>
</dbReference>
<organism evidence="5 6">
    <name type="scientific">Populus tomentosa</name>
    <name type="common">Chinese white poplar</name>
    <dbReference type="NCBI Taxonomy" id="118781"/>
    <lineage>
        <taxon>Eukaryota</taxon>
        <taxon>Viridiplantae</taxon>
        <taxon>Streptophyta</taxon>
        <taxon>Embryophyta</taxon>
        <taxon>Tracheophyta</taxon>
        <taxon>Spermatophyta</taxon>
        <taxon>Magnoliopsida</taxon>
        <taxon>eudicotyledons</taxon>
        <taxon>Gunneridae</taxon>
        <taxon>Pentapetalae</taxon>
        <taxon>rosids</taxon>
        <taxon>fabids</taxon>
        <taxon>Malpighiales</taxon>
        <taxon>Salicaceae</taxon>
        <taxon>Saliceae</taxon>
        <taxon>Populus</taxon>
    </lineage>
</organism>
<dbReference type="SMART" id="SM00248">
    <property type="entry name" value="ANK"/>
    <property type="match status" value="6"/>
</dbReference>